<name>A0A7J7JN44_BUGNE</name>
<evidence type="ECO:0000256" key="9">
    <source>
        <dbReference type="RuleBase" id="RU365067"/>
    </source>
</evidence>
<feature type="transmembrane region" description="Helical" evidence="9">
    <location>
        <begin position="209"/>
        <end position="237"/>
    </location>
</feature>
<feature type="transmembrane region" description="Helical" evidence="9">
    <location>
        <begin position="258"/>
        <end position="279"/>
    </location>
</feature>
<comment type="pathway">
    <text evidence="2">Protein modification; protein glycosylation.</text>
</comment>
<organism evidence="11 12">
    <name type="scientific">Bugula neritina</name>
    <name type="common">Brown bryozoan</name>
    <name type="synonym">Sertularia neritina</name>
    <dbReference type="NCBI Taxonomy" id="10212"/>
    <lineage>
        <taxon>Eukaryota</taxon>
        <taxon>Metazoa</taxon>
        <taxon>Spiralia</taxon>
        <taxon>Lophotrochozoa</taxon>
        <taxon>Bryozoa</taxon>
        <taxon>Gymnolaemata</taxon>
        <taxon>Cheilostomatida</taxon>
        <taxon>Flustrina</taxon>
        <taxon>Buguloidea</taxon>
        <taxon>Bugulidae</taxon>
        <taxon>Bugula</taxon>
    </lineage>
</organism>
<feature type="compositionally biased region" description="Basic and acidic residues" evidence="10">
    <location>
        <begin position="16"/>
        <end position="31"/>
    </location>
</feature>
<evidence type="ECO:0000256" key="5">
    <source>
        <dbReference type="ARBA" id="ARBA00022824"/>
    </source>
</evidence>
<keyword evidence="5" id="KW-0256">Endoplasmic reticulum</keyword>
<feature type="transmembrane region" description="Helical" evidence="9">
    <location>
        <begin position="112"/>
        <end position="137"/>
    </location>
</feature>
<sequence>MQANVTASGDNMAPDSNDHNHLHSTDTNDSKHKDLMTSVARAASYNIILQLMFRVLTFVINAILLRYITKDLLGIVNVRLTLLYSTILFVGREPFRKACLTKTPERISYQEVVNIAWCSPIVGAAVSCVLSYIWVYHLESPPPEYVDSYKVGVVCFSLSAILEMCSEPVYVIGQKLLYVRFRAILEGVALIIKCLMSISLVVVYPQLGILAFCCAQISFALIYTGGCYIYFGYLATAKVENFPFTSPFMFIPQRPSSGLIKIITLAVPVLTFPAVYFKVTLLPKFLVILCGQVFINRHLAGLTWSFLKQSFLKQLLTEGEKYVMTIFNILSFADQGVFDIISNLGSLVARFLFAPIEESSYLLFSQSITRGTPGSTQPKDSLHVMTEALSHMTKLLTLIGLTILVFGYSYSPLLLHIYGGQLLSTGIGPYLLRWYCVYVLLMAVNGITEAFSFATMSQVALDRYNYVMLVFTGIFLGASLLFTTYFGSAGFIMANCCNLVCRTVHSVHVIGMFYKDTGETPIRSSLVGVKVALVYAVILAVTSTSQAWFDITETVSALLHIAVGVACLLSVLLCIYFWEPQSISFLIHKFIRPMFAKKAKTT</sequence>
<evidence type="ECO:0000256" key="6">
    <source>
        <dbReference type="ARBA" id="ARBA00022989"/>
    </source>
</evidence>
<feature type="transmembrane region" description="Helical" evidence="9">
    <location>
        <begin position="74"/>
        <end position="91"/>
    </location>
</feature>
<keyword evidence="12" id="KW-1185">Reference proteome</keyword>
<dbReference type="GO" id="GO:0034203">
    <property type="term" value="P:glycolipid translocation"/>
    <property type="evidence" value="ECO:0007669"/>
    <property type="project" value="TreeGrafter"/>
</dbReference>
<comment type="subcellular location">
    <subcellularLocation>
        <location evidence="1 9">Endoplasmic reticulum membrane</location>
        <topology evidence="1 9">Multi-pass membrane protein</topology>
    </subcellularLocation>
</comment>
<feature type="transmembrane region" description="Helical" evidence="9">
    <location>
        <begin position="526"/>
        <end position="549"/>
    </location>
</feature>
<comment type="caution">
    <text evidence="11">The sequence shown here is derived from an EMBL/GenBank/DDBJ whole genome shotgun (WGS) entry which is preliminary data.</text>
</comment>
<proteinExistence type="inferred from homology"/>
<evidence type="ECO:0000256" key="3">
    <source>
        <dbReference type="ARBA" id="ARBA00010288"/>
    </source>
</evidence>
<dbReference type="Pfam" id="PF04506">
    <property type="entry name" value="Rft-1"/>
    <property type="match status" value="1"/>
</dbReference>
<keyword evidence="6 9" id="KW-1133">Transmembrane helix</keyword>
<evidence type="ECO:0000313" key="11">
    <source>
        <dbReference type="EMBL" id="KAF6027740.1"/>
    </source>
</evidence>
<feature type="transmembrane region" description="Helical" evidence="9">
    <location>
        <begin position="555"/>
        <end position="578"/>
    </location>
</feature>
<feature type="transmembrane region" description="Helical" evidence="9">
    <location>
        <begin position="395"/>
        <end position="419"/>
    </location>
</feature>
<feature type="transmembrane region" description="Helical" evidence="9">
    <location>
        <begin position="183"/>
        <end position="203"/>
    </location>
</feature>
<dbReference type="Proteomes" id="UP000593567">
    <property type="component" value="Unassembled WGS sequence"/>
</dbReference>
<feature type="transmembrane region" description="Helical" evidence="9">
    <location>
        <begin position="149"/>
        <end position="171"/>
    </location>
</feature>
<feature type="transmembrane region" description="Helical" evidence="9">
    <location>
        <begin position="51"/>
        <end position="68"/>
    </location>
</feature>
<protein>
    <recommendedName>
        <fullName evidence="9">Protein RFT1 homolog</fullName>
    </recommendedName>
</protein>
<evidence type="ECO:0000256" key="7">
    <source>
        <dbReference type="ARBA" id="ARBA00023136"/>
    </source>
</evidence>
<evidence type="ECO:0000313" key="12">
    <source>
        <dbReference type="Proteomes" id="UP000593567"/>
    </source>
</evidence>
<dbReference type="PANTHER" id="PTHR13117:SF5">
    <property type="entry name" value="PROTEIN RFT1 HOMOLOG"/>
    <property type="match status" value="1"/>
</dbReference>
<dbReference type="AlphaFoldDB" id="A0A7J7JN44"/>
<feature type="region of interest" description="Disordered" evidence="10">
    <location>
        <begin position="1"/>
        <end position="31"/>
    </location>
</feature>
<dbReference type="GO" id="GO:0005789">
    <property type="term" value="C:endoplasmic reticulum membrane"/>
    <property type="evidence" value="ECO:0007669"/>
    <property type="project" value="UniProtKB-SubCell"/>
</dbReference>
<reference evidence="11" key="1">
    <citation type="submission" date="2020-06" db="EMBL/GenBank/DDBJ databases">
        <title>Draft genome of Bugula neritina, a colonial animal packing powerful symbionts and potential medicines.</title>
        <authorList>
            <person name="Rayko M."/>
        </authorList>
    </citation>
    <scope>NUCLEOTIDE SEQUENCE [LARGE SCALE GENOMIC DNA]</scope>
    <source>
        <strain evidence="11">Kwan_BN1</strain>
    </source>
</reference>
<evidence type="ECO:0000256" key="4">
    <source>
        <dbReference type="ARBA" id="ARBA00022692"/>
    </source>
</evidence>
<evidence type="ECO:0000256" key="10">
    <source>
        <dbReference type="SAM" id="MobiDB-lite"/>
    </source>
</evidence>
<dbReference type="GO" id="GO:0006488">
    <property type="term" value="P:dolichol-linked oligosaccharide biosynthetic process"/>
    <property type="evidence" value="ECO:0007669"/>
    <property type="project" value="InterPro"/>
</dbReference>
<evidence type="ECO:0000256" key="2">
    <source>
        <dbReference type="ARBA" id="ARBA00004922"/>
    </source>
</evidence>
<feature type="transmembrane region" description="Helical" evidence="9">
    <location>
        <begin position="466"/>
        <end position="486"/>
    </location>
</feature>
<dbReference type="PANTHER" id="PTHR13117">
    <property type="entry name" value="ENDOPLASMIC RETICULUM MULTISPAN TRANSMEMBRANE PROTEIN-RELATED"/>
    <property type="match status" value="1"/>
</dbReference>
<evidence type="ECO:0000256" key="1">
    <source>
        <dbReference type="ARBA" id="ARBA00004477"/>
    </source>
</evidence>
<keyword evidence="7 9" id="KW-0472">Membrane</keyword>
<dbReference type="OrthoDB" id="9979195at2759"/>
<gene>
    <name evidence="11" type="ORF">EB796_013963</name>
</gene>
<feature type="transmembrane region" description="Helical" evidence="9">
    <location>
        <begin position="285"/>
        <end position="307"/>
    </location>
</feature>
<comment type="function">
    <text evidence="8 9">Intramembrane glycolipid transporter that operates in the biosynthetic pathway of dolichol-linked oligosaccharides, the glycan precursors employed in protein asparagine (N)-glycosylation. The sequential addition of sugars to dolichol pyrophosphate produces dolichol-linked oligosaccharides containing fourteen sugars, including two GlcNAcs, nine mannoses and three glucoses. Once assembled, the oligosaccharide is transferred from the lipid to nascent proteins by oligosaccharyltransferases. The assembly of dolichol-linked oligosaccharides begins on the cytosolic side of the endoplasmic reticulum membrane and finishes in its lumen. RFT1 could mediate the translocation of the cytosolically oriented intermediate DolPP-GlcNAc2Man5, produced by ALG11, into the ER lumen where dolichol-linked oligosaccharides assembly continues. However, the intramembrane lipid transporter activity could not be confirmed in vitro.</text>
</comment>
<keyword evidence="4 9" id="KW-0812">Transmembrane</keyword>
<dbReference type="InterPro" id="IPR007594">
    <property type="entry name" value="RFT1"/>
</dbReference>
<feature type="transmembrane region" description="Helical" evidence="9">
    <location>
        <begin position="431"/>
        <end position="454"/>
    </location>
</feature>
<comment type="similarity">
    <text evidence="3 9">Belongs to the RFT1 family.</text>
</comment>
<accession>A0A7J7JN44</accession>
<dbReference type="EMBL" id="VXIV02002034">
    <property type="protein sequence ID" value="KAF6027740.1"/>
    <property type="molecule type" value="Genomic_DNA"/>
</dbReference>
<evidence type="ECO:0000256" key="8">
    <source>
        <dbReference type="ARBA" id="ARBA00045912"/>
    </source>
</evidence>